<dbReference type="InterPro" id="IPR021973">
    <property type="entry name" value="SprA-related"/>
</dbReference>
<evidence type="ECO:0000313" key="2">
    <source>
        <dbReference type="EMBL" id="HIS74551.1"/>
    </source>
</evidence>
<name>A0A9D1FIM2_9BACT</name>
<dbReference type="Proteomes" id="UP000886865">
    <property type="component" value="Unassembled WGS sequence"/>
</dbReference>
<protein>
    <recommendedName>
        <fullName evidence="4">SprA-related family protein</fullName>
    </recommendedName>
</protein>
<comment type="caution">
    <text evidence="2">The sequence shown here is derived from an EMBL/GenBank/DDBJ whole genome shotgun (WGS) entry which is preliminary data.</text>
</comment>
<proteinExistence type="predicted"/>
<dbReference type="Pfam" id="PF12118">
    <property type="entry name" value="SprA-related"/>
    <property type="match status" value="1"/>
</dbReference>
<accession>A0A9D1FIM2</accession>
<organism evidence="2 3">
    <name type="scientific">Candidatus Galligastranaerophilus intestinavium</name>
    <dbReference type="NCBI Taxonomy" id="2840836"/>
    <lineage>
        <taxon>Bacteria</taxon>
        <taxon>Candidatus Galligastranaerophilus</taxon>
    </lineage>
</organism>
<evidence type="ECO:0008006" key="4">
    <source>
        <dbReference type="Google" id="ProtNLM"/>
    </source>
</evidence>
<dbReference type="EMBL" id="DVJQ01000049">
    <property type="protein sequence ID" value="HIS74551.1"/>
    <property type="molecule type" value="Genomic_DNA"/>
</dbReference>
<feature type="region of interest" description="Disordered" evidence="1">
    <location>
        <begin position="113"/>
        <end position="132"/>
    </location>
</feature>
<evidence type="ECO:0000256" key="1">
    <source>
        <dbReference type="SAM" id="MobiDB-lite"/>
    </source>
</evidence>
<dbReference type="AlphaFoldDB" id="A0A9D1FIM2"/>
<reference evidence="2" key="1">
    <citation type="submission" date="2020-10" db="EMBL/GenBank/DDBJ databases">
        <authorList>
            <person name="Gilroy R."/>
        </authorList>
    </citation>
    <scope>NUCLEOTIDE SEQUENCE</scope>
    <source>
        <strain evidence="2">CHK152-2871</strain>
    </source>
</reference>
<reference evidence="2" key="2">
    <citation type="journal article" date="2021" name="PeerJ">
        <title>Extensive microbial diversity within the chicken gut microbiome revealed by metagenomics and culture.</title>
        <authorList>
            <person name="Gilroy R."/>
            <person name="Ravi A."/>
            <person name="Getino M."/>
            <person name="Pursley I."/>
            <person name="Horton D.L."/>
            <person name="Alikhan N.F."/>
            <person name="Baker D."/>
            <person name="Gharbi K."/>
            <person name="Hall N."/>
            <person name="Watson M."/>
            <person name="Adriaenssens E.M."/>
            <person name="Foster-Nyarko E."/>
            <person name="Jarju S."/>
            <person name="Secka A."/>
            <person name="Antonio M."/>
            <person name="Oren A."/>
            <person name="Chaudhuri R.R."/>
            <person name="La Ragione R."/>
            <person name="Hildebrand F."/>
            <person name="Pallen M.J."/>
        </authorList>
    </citation>
    <scope>NUCLEOTIDE SEQUENCE</scope>
    <source>
        <strain evidence="2">CHK152-2871</strain>
    </source>
</reference>
<evidence type="ECO:0000313" key="3">
    <source>
        <dbReference type="Proteomes" id="UP000886865"/>
    </source>
</evidence>
<gene>
    <name evidence="2" type="ORF">IAA86_05990</name>
</gene>
<sequence length="132" mass="14442">MIDVKNYAFLGQRSQEKKIENLKKENYSRIYAHEAAHKNAAGSLGGPIVIEYSPQGIPIGGHVNIRIPALNRENPDETISQAKQIKRAALAPVTDLSDADLNVARQAETLLSEAESYKKDQSKSGETLDLIG</sequence>